<dbReference type="AlphaFoldDB" id="A0A1Q9YJQ5"/>
<evidence type="ECO:0000313" key="1">
    <source>
        <dbReference type="EMBL" id="OLU44739.1"/>
    </source>
</evidence>
<dbReference type="EMBL" id="MPJZ01000057">
    <property type="protein sequence ID" value="OLU44739.1"/>
    <property type="molecule type" value="Genomic_DNA"/>
</dbReference>
<accession>A0A1Q9YJQ5</accession>
<reference evidence="1 2" key="1">
    <citation type="submission" date="2016-11" db="EMBL/GenBank/DDBJ databases">
        <title>Description of two novel members of the family Erysipelotrichaceae: Ileibacterium lipovorans gen. nov., sp. nov. and Dubosiella newyorkensis, gen. nov., sp. nov.</title>
        <authorList>
            <person name="Cox L.M."/>
            <person name="Sohn J."/>
            <person name="Tyrrell K.L."/>
            <person name="Citron D.M."/>
            <person name="Lawson P.A."/>
            <person name="Patel N.B."/>
            <person name="Iizumi T."/>
            <person name="Perez-Perez G.I."/>
            <person name="Goldstein E.J."/>
            <person name="Blaser M.J."/>
        </authorList>
    </citation>
    <scope>NUCLEOTIDE SEQUENCE [LARGE SCALE GENOMIC DNA]</scope>
    <source>
        <strain evidence="1 2">NYU-BL-K8</strain>
    </source>
</reference>
<dbReference type="GeneID" id="82202452"/>
<dbReference type="RefSeq" id="WP_075818723.1">
    <property type="nucleotide sequence ID" value="NZ_MPJZ01000057.1"/>
</dbReference>
<organism evidence="1 2">
    <name type="scientific">Faecalibaculum rodentium</name>
    <dbReference type="NCBI Taxonomy" id="1702221"/>
    <lineage>
        <taxon>Bacteria</taxon>
        <taxon>Bacillati</taxon>
        <taxon>Bacillota</taxon>
        <taxon>Erysipelotrichia</taxon>
        <taxon>Erysipelotrichales</taxon>
        <taxon>Erysipelotrichaceae</taxon>
        <taxon>Faecalibaculum</taxon>
    </lineage>
</organism>
<comment type="caution">
    <text evidence="1">The sequence shown here is derived from an EMBL/GenBank/DDBJ whole genome shotgun (WGS) entry which is preliminary data.</text>
</comment>
<sequence>MPDAESKEGLPYEIEHYWEQLVSQYLGCPLVEVFDLCSLDFLALKREAFIFEMSKTEEGRKSLTEAKIFEAEDADYQGIIELQKMLGGEG</sequence>
<protein>
    <submittedName>
        <fullName evidence="1">Uncharacterized protein</fullName>
    </submittedName>
</protein>
<dbReference type="Proteomes" id="UP000186758">
    <property type="component" value="Unassembled WGS sequence"/>
</dbReference>
<proteinExistence type="predicted"/>
<gene>
    <name evidence="1" type="ORF">BO223_07345</name>
</gene>
<name>A0A1Q9YJQ5_9FIRM</name>
<evidence type="ECO:0000313" key="2">
    <source>
        <dbReference type="Proteomes" id="UP000186758"/>
    </source>
</evidence>